<dbReference type="GO" id="GO:0008725">
    <property type="term" value="F:DNA-3-methyladenine glycosylase activity"/>
    <property type="evidence" value="ECO:0007669"/>
    <property type="project" value="InterPro"/>
</dbReference>
<organism evidence="2 3">
    <name type="scientific">Diplocloster agilis</name>
    <dbReference type="NCBI Taxonomy" id="2850323"/>
    <lineage>
        <taxon>Bacteria</taxon>
        <taxon>Bacillati</taxon>
        <taxon>Bacillota</taxon>
        <taxon>Clostridia</taxon>
        <taxon>Lachnospirales</taxon>
        <taxon>Lachnospiraceae</taxon>
        <taxon>Diplocloster</taxon>
    </lineage>
</organism>
<evidence type="ECO:0000313" key="3">
    <source>
        <dbReference type="Proteomes" id="UP000712157"/>
    </source>
</evidence>
<dbReference type="InterPro" id="IPR052891">
    <property type="entry name" value="DNA-3mA_glycosylase"/>
</dbReference>
<evidence type="ECO:0000313" key="2">
    <source>
        <dbReference type="EMBL" id="MBU9739536.1"/>
    </source>
</evidence>
<protein>
    <submittedName>
        <fullName evidence="2">DNA-3-methyladenine glycosylase I</fullName>
    </submittedName>
</protein>
<dbReference type="InterPro" id="IPR011257">
    <property type="entry name" value="DNA_glycosylase"/>
</dbReference>
<dbReference type="SUPFAM" id="SSF48150">
    <property type="entry name" value="DNA-glycosylase"/>
    <property type="match status" value="1"/>
</dbReference>
<evidence type="ECO:0000256" key="1">
    <source>
        <dbReference type="PIRSR" id="PIRSR605019-1"/>
    </source>
</evidence>
<name>A0A949K7L4_9FIRM</name>
<feature type="binding site" evidence="1">
    <location>
        <position position="7"/>
    </location>
    <ligand>
        <name>Zn(2+)</name>
        <dbReference type="ChEBI" id="CHEBI:29105"/>
    </ligand>
</feature>
<keyword evidence="1" id="KW-0862">Zinc</keyword>
<dbReference type="AlphaFoldDB" id="A0A949K7L4"/>
<dbReference type="Proteomes" id="UP000712157">
    <property type="component" value="Unassembled WGS sequence"/>
</dbReference>
<dbReference type="PANTHER" id="PTHR30037:SF4">
    <property type="entry name" value="DNA-3-METHYLADENINE GLYCOSYLASE I"/>
    <property type="match status" value="1"/>
</dbReference>
<dbReference type="PANTHER" id="PTHR30037">
    <property type="entry name" value="DNA-3-METHYLADENINE GLYCOSYLASE 1"/>
    <property type="match status" value="1"/>
</dbReference>
<dbReference type="EMBL" id="JAHQCW010000065">
    <property type="protein sequence ID" value="MBU9739536.1"/>
    <property type="molecule type" value="Genomic_DNA"/>
</dbReference>
<proteinExistence type="predicted"/>
<feature type="binding site" evidence="1">
    <location>
        <position position="178"/>
    </location>
    <ligand>
        <name>Zn(2+)</name>
        <dbReference type="ChEBI" id="CHEBI:29105"/>
    </ligand>
</feature>
<sequence length="197" mass="23591">MKELIRCTWCQDNGILQEYHDSEWGIPVHDDRKQFEFLMMEVMQCGLNWTMMLKKRETFRRCFDNFDYEKISAYEEAKIEEILQMPDMIRSRRKIEAVINNANCFLRIRQQYGSFDHYLWSFSGHKTILYQDHSCRKLPAQNKLSEDISKDLKNKGFKYLGAITVYSHLQACGIINDHAPDCFLYKELIQKYPYSII</sequence>
<accession>A0A949K7L4</accession>
<dbReference type="InterPro" id="IPR005019">
    <property type="entry name" value="Adenine_glyco"/>
</dbReference>
<dbReference type="GO" id="GO:0006284">
    <property type="term" value="P:base-excision repair"/>
    <property type="evidence" value="ECO:0007669"/>
    <property type="project" value="InterPro"/>
</dbReference>
<comment type="caution">
    <text evidence="2">The sequence shown here is derived from an EMBL/GenBank/DDBJ whole genome shotgun (WGS) entry which is preliminary data.</text>
</comment>
<feature type="binding site" evidence="1">
    <location>
        <position position="182"/>
    </location>
    <ligand>
        <name>Zn(2+)</name>
        <dbReference type="ChEBI" id="CHEBI:29105"/>
    </ligand>
</feature>
<dbReference type="RefSeq" id="WP_238723346.1">
    <property type="nucleotide sequence ID" value="NZ_JAHQCW010000065.1"/>
</dbReference>
<dbReference type="Gene3D" id="1.10.340.30">
    <property type="entry name" value="Hypothetical protein, domain 2"/>
    <property type="match status" value="1"/>
</dbReference>
<keyword evidence="1" id="KW-0479">Metal-binding</keyword>
<feature type="binding site" evidence="1">
    <location>
        <position position="20"/>
    </location>
    <ligand>
        <name>Zn(2+)</name>
        <dbReference type="ChEBI" id="CHEBI:29105"/>
    </ligand>
</feature>
<dbReference type="Pfam" id="PF03352">
    <property type="entry name" value="Adenine_glyco"/>
    <property type="match status" value="1"/>
</dbReference>
<keyword evidence="3" id="KW-1185">Reference proteome</keyword>
<gene>
    <name evidence="2" type="ORF">KTH89_23660</name>
</gene>
<dbReference type="GO" id="GO:0046872">
    <property type="term" value="F:metal ion binding"/>
    <property type="evidence" value="ECO:0007669"/>
    <property type="project" value="UniProtKB-KW"/>
</dbReference>
<reference evidence="2" key="1">
    <citation type="submission" date="2021-06" db="EMBL/GenBank/DDBJ databases">
        <title>Description of novel taxa of the family Lachnospiraceae.</title>
        <authorList>
            <person name="Chaplin A.V."/>
            <person name="Sokolova S.R."/>
            <person name="Pikina A.P."/>
            <person name="Korzhanova M."/>
            <person name="Belova V."/>
            <person name="Korostin D."/>
            <person name="Efimov B.A."/>
        </authorList>
    </citation>
    <scope>NUCLEOTIDE SEQUENCE</scope>
    <source>
        <strain evidence="2">ASD5720</strain>
    </source>
</reference>